<name>A0ACC1K7Y8_9FUNG</name>
<proteinExistence type="predicted"/>
<dbReference type="EMBL" id="JANBUJ010000033">
    <property type="protein sequence ID" value="KAJ2775178.1"/>
    <property type="molecule type" value="Genomic_DNA"/>
</dbReference>
<protein>
    <submittedName>
        <fullName evidence="1">Uncharacterized protein</fullName>
    </submittedName>
</protein>
<evidence type="ECO:0000313" key="1">
    <source>
        <dbReference type="EMBL" id="KAJ2775178.1"/>
    </source>
</evidence>
<sequence>MFLLDSLRTPPPDTQASLLKELDPFEDSPPRRPLSTFEDPTYIPPLTLTATLFDDYGLAASTLASATPLAADTLKEKHLASRAYVGTGPRVPAANSAGPAAAAASATASSLDLLGEFTATYNYLFGAPPSDAVTATFADTCSAPGAAGSGPLSPSSTLLAKAPGPDKASKQSTGQDSNSPSLYSGKSASSEDGDAASSTSTDRRDSEKRKEEERKATEMRNRRRQVLTQQVAFERMKERHRRQFPGQPAGINGSISRWQKEVAGATGPAHRQAALPGAPHAALHASCATIARTKMTAAQVH</sequence>
<dbReference type="Proteomes" id="UP001140234">
    <property type="component" value="Unassembled WGS sequence"/>
</dbReference>
<gene>
    <name evidence="1" type="ORF">IWQ57_000510</name>
</gene>
<organism evidence="1 2">
    <name type="scientific">Coemansia nantahalensis</name>
    <dbReference type="NCBI Taxonomy" id="2789366"/>
    <lineage>
        <taxon>Eukaryota</taxon>
        <taxon>Fungi</taxon>
        <taxon>Fungi incertae sedis</taxon>
        <taxon>Zoopagomycota</taxon>
        <taxon>Kickxellomycotina</taxon>
        <taxon>Kickxellomycetes</taxon>
        <taxon>Kickxellales</taxon>
        <taxon>Kickxellaceae</taxon>
        <taxon>Coemansia</taxon>
    </lineage>
</organism>
<reference evidence="1" key="1">
    <citation type="submission" date="2022-07" db="EMBL/GenBank/DDBJ databases">
        <title>Phylogenomic reconstructions and comparative analyses of Kickxellomycotina fungi.</title>
        <authorList>
            <person name="Reynolds N.K."/>
            <person name="Stajich J.E."/>
            <person name="Barry K."/>
            <person name="Grigoriev I.V."/>
            <person name="Crous P."/>
            <person name="Smith M.E."/>
        </authorList>
    </citation>
    <scope>NUCLEOTIDE SEQUENCE</scope>
    <source>
        <strain evidence="1">CBS 109366</strain>
    </source>
</reference>
<accession>A0ACC1K7Y8</accession>
<keyword evidence="2" id="KW-1185">Reference proteome</keyword>
<comment type="caution">
    <text evidence="1">The sequence shown here is derived from an EMBL/GenBank/DDBJ whole genome shotgun (WGS) entry which is preliminary data.</text>
</comment>
<evidence type="ECO:0000313" key="2">
    <source>
        <dbReference type="Proteomes" id="UP001140234"/>
    </source>
</evidence>